<dbReference type="HOGENOM" id="CLU_2583128_0_0_7"/>
<dbReference type="AlphaFoldDB" id="V6DGP2"/>
<dbReference type="GO" id="GO:0015986">
    <property type="term" value="P:proton motive force-driven ATP synthesis"/>
    <property type="evidence" value="ECO:0007669"/>
    <property type="project" value="InterPro"/>
</dbReference>
<dbReference type="KEGG" id="dpb:BABL1_gene_248"/>
<dbReference type="EMBL" id="HG793133">
    <property type="protein sequence ID" value="CDK30767.1"/>
    <property type="molecule type" value="Genomic_DNA"/>
</dbReference>
<gene>
    <name evidence="3" type="ORF">BABL1_gene_248</name>
</gene>
<organism evidence="3 4">
    <name type="scientific">Candidatus Babela massiliensis</name>
    <dbReference type="NCBI Taxonomy" id="673862"/>
    <lineage>
        <taxon>Bacteria</taxon>
        <taxon>Candidatus Babelota</taxon>
        <taxon>Candidatus Babeliae</taxon>
        <taxon>Candidatus Babeliales</taxon>
        <taxon>Candidatus Babeliaceae</taxon>
        <taxon>Candidatus Babela</taxon>
    </lineage>
</organism>
<dbReference type="OrthoDB" id="9799969at2"/>
<keyword evidence="1" id="KW-0066">ATP synthesis</keyword>
<feature type="domain" description="ATP synthase F1 complex delta/epsilon subunit N-terminal" evidence="2">
    <location>
        <begin position="1"/>
        <end position="76"/>
    </location>
</feature>
<name>V6DGP2_9BACT</name>
<dbReference type="GO" id="GO:0045259">
    <property type="term" value="C:proton-transporting ATP synthase complex"/>
    <property type="evidence" value="ECO:0007669"/>
    <property type="project" value="UniProtKB-KW"/>
</dbReference>
<protein>
    <submittedName>
        <fullName evidence="3">F0F1-type ATP synthase epsilon subunit</fullName>
    </submittedName>
</protein>
<dbReference type="Gene3D" id="2.60.15.10">
    <property type="entry name" value="F0F1 ATP synthase delta/epsilon subunit, N-terminal"/>
    <property type="match status" value="1"/>
</dbReference>
<evidence type="ECO:0000313" key="4">
    <source>
        <dbReference type="Proteomes" id="UP000018769"/>
    </source>
</evidence>
<dbReference type="RefSeq" id="WP_023792427.1">
    <property type="nucleotide sequence ID" value="NC_023003.1"/>
</dbReference>
<dbReference type="STRING" id="673862.BABL1_gene_248"/>
<sequence>MKFILISPTKSKEMDVEWIEVQTQESNFVIKKGHAPIIVILAPNKELSLGLQDGSTTIMTVAGGILEVNRNTATLLLTNE</sequence>
<keyword evidence="1" id="KW-0139">CF(1)</keyword>
<dbReference type="Pfam" id="PF02823">
    <property type="entry name" value="ATP-synt_DE_N"/>
    <property type="match status" value="1"/>
</dbReference>
<accession>V6DGP2</accession>
<dbReference type="SUPFAM" id="SSF51344">
    <property type="entry name" value="Epsilon subunit of F1F0-ATP synthase N-terminal domain"/>
    <property type="match status" value="1"/>
</dbReference>
<proteinExistence type="predicted"/>
<evidence type="ECO:0000256" key="1">
    <source>
        <dbReference type="ARBA" id="ARBA00023196"/>
    </source>
</evidence>
<dbReference type="Proteomes" id="UP000018769">
    <property type="component" value="Chromosome I"/>
</dbReference>
<dbReference type="InterPro" id="IPR020546">
    <property type="entry name" value="ATP_synth_F1_dsu/esu_N"/>
</dbReference>
<keyword evidence="4" id="KW-1185">Reference proteome</keyword>
<dbReference type="InterPro" id="IPR036771">
    <property type="entry name" value="ATPsynth_dsu/esu_N"/>
</dbReference>
<reference evidence="3 4" key="1">
    <citation type="journal article" date="2015" name="Biol. Direct">
        <title>Babela massiliensis, a representative of a widespread bacterial phylum with unusual adaptations to parasitism in amoebae.</title>
        <authorList>
            <person name="Pagnier I."/>
            <person name="Yutin N."/>
            <person name="Croce O."/>
            <person name="Makarova K.S."/>
            <person name="Wolf Y.I."/>
            <person name="Benamar S."/>
            <person name="Raoult D."/>
            <person name="Koonin E.V."/>
            <person name="La Scola B."/>
        </authorList>
    </citation>
    <scope>NUCLEOTIDE SEQUENCE [LARGE SCALE GENOMIC DNA]</scope>
    <source>
        <strain evidence="4">BABL1</strain>
    </source>
</reference>
<evidence type="ECO:0000313" key="3">
    <source>
        <dbReference type="EMBL" id="CDK30767.1"/>
    </source>
</evidence>
<evidence type="ECO:0000259" key="2">
    <source>
        <dbReference type="Pfam" id="PF02823"/>
    </source>
</evidence>